<dbReference type="AlphaFoldDB" id="A0A5C4NJK9"/>
<keyword evidence="5 8" id="KW-0812">Transmembrane</keyword>
<dbReference type="Pfam" id="PF01925">
    <property type="entry name" value="TauE"/>
    <property type="match status" value="1"/>
</dbReference>
<feature type="transmembrane region" description="Helical" evidence="8">
    <location>
        <begin position="106"/>
        <end position="124"/>
    </location>
</feature>
<dbReference type="GO" id="GO:0005886">
    <property type="term" value="C:plasma membrane"/>
    <property type="evidence" value="ECO:0007669"/>
    <property type="project" value="UniProtKB-SubCell"/>
</dbReference>
<dbReference type="OrthoDB" id="554695at2"/>
<protein>
    <recommendedName>
        <fullName evidence="8">Probable membrane transporter protein</fullName>
    </recommendedName>
</protein>
<keyword evidence="3" id="KW-0813">Transport</keyword>
<dbReference type="InterPro" id="IPR052017">
    <property type="entry name" value="TSUP"/>
</dbReference>
<organism evidence="9 10">
    <name type="scientific">Rubellimicrobium roseum</name>
    <dbReference type="NCBI Taxonomy" id="687525"/>
    <lineage>
        <taxon>Bacteria</taxon>
        <taxon>Pseudomonadati</taxon>
        <taxon>Pseudomonadota</taxon>
        <taxon>Alphaproteobacteria</taxon>
        <taxon>Rhodobacterales</taxon>
        <taxon>Roseobacteraceae</taxon>
        <taxon>Rubellimicrobium</taxon>
    </lineage>
</organism>
<evidence type="ECO:0000256" key="6">
    <source>
        <dbReference type="ARBA" id="ARBA00022989"/>
    </source>
</evidence>
<keyword evidence="6 8" id="KW-1133">Transmembrane helix</keyword>
<proteinExistence type="inferred from homology"/>
<keyword evidence="7 8" id="KW-0472">Membrane</keyword>
<dbReference type="PANTHER" id="PTHR30269">
    <property type="entry name" value="TRANSMEMBRANE PROTEIN YFCA"/>
    <property type="match status" value="1"/>
</dbReference>
<evidence type="ECO:0000256" key="5">
    <source>
        <dbReference type="ARBA" id="ARBA00022692"/>
    </source>
</evidence>
<evidence type="ECO:0000256" key="7">
    <source>
        <dbReference type="ARBA" id="ARBA00023136"/>
    </source>
</evidence>
<reference evidence="9 10" key="1">
    <citation type="submission" date="2019-06" db="EMBL/GenBank/DDBJ databases">
        <authorList>
            <person name="Jiang L."/>
        </authorList>
    </citation>
    <scope>NUCLEOTIDE SEQUENCE [LARGE SCALE GENOMIC DNA]</scope>
    <source>
        <strain evidence="9 10">YIM 48858</strain>
    </source>
</reference>
<keyword evidence="4 8" id="KW-1003">Cell membrane</keyword>
<accession>A0A5C4NJK9</accession>
<dbReference type="PANTHER" id="PTHR30269:SF0">
    <property type="entry name" value="MEMBRANE TRANSPORTER PROTEIN YFCA-RELATED"/>
    <property type="match status" value="1"/>
</dbReference>
<keyword evidence="10" id="KW-1185">Reference proteome</keyword>
<sequence>MISDLLPIAPEILGLLVLAAFAAGLIDSIAGGGGLLALPAILLAGAPPVTALATNKLQGTFGTASAAIHYARAGQVDLRTQTGPALLAALAAGGGSLLAAQLPAEAIRAVLPILLIAVALYFGFRKGLDDEDRAERIPPRTFNATAVPGLAFYDGILGPGTGSFYMLAFVSLRGHGLLKATAHTKLLNFASNLGSLLVFALVAQPWWLVGLCMGAAQFAGAQVGSRLAVRVGAGLIRPLLVVVSVALALRLLWQAWSG</sequence>
<evidence type="ECO:0000313" key="10">
    <source>
        <dbReference type="Proteomes" id="UP000305709"/>
    </source>
</evidence>
<evidence type="ECO:0000256" key="1">
    <source>
        <dbReference type="ARBA" id="ARBA00004651"/>
    </source>
</evidence>
<evidence type="ECO:0000256" key="4">
    <source>
        <dbReference type="ARBA" id="ARBA00022475"/>
    </source>
</evidence>
<evidence type="ECO:0000256" key="8">
    <source>
        <dbReference type="RuleBase" id="RU363041"/>
    </source>
</evidence>
<dbReference type="RefSeq" id="WP_139080102.1">
    <property type="nucleotide sequence ID" value="NZ_VDFV01000002.1"/>
</dbReference>
<feature type="transmembrane region" description="Helical" evidence="8">
    <location>
        <begin position="186"/>
        <end position="207"/>
    </location>
</feature>
<gene>
    <name evidence="9" type="ORF">FHG71_02800</name>
</gene>
<feature type="transmembrane region" description="Helical" evidence="8">
    <location>
        <begin position="227"/>
        <end position="253"/>
    </location>
</feature>
<evidence type="ECO:0000256" key="2">
    <source>
        <dbReference type="ARBA" id="ARBA00009142"/>
    </source>
</evidence>
<dbReference type="Proteomes" id="UP000305709">
    <property type="component" value="Unassembled WGS sequence"/>
</dbReference>
<evidence type="ECO:0000256" key="3">
    <source>
        <dbReference type="ARBA" id="ARBA00022448"/>
    </source>
</evidence>
<evidence type="ECO:0000313" key="9">
    <source>
        <dbReference type="EMBL" id="TNC74140.1"/>
    </source>
</evidence>
<comment type="similarity">
    <text evidence="2 8">Belongs to the 4-toluene sulfonate uptake permease (TSUP) (TC 2.A.102) family.</text>
</comment>
<comment type="caution">
    <text evidence="9">The sequence shown here is derived from an EMBL/GenBank/DDBJ whole genome shotgun (WGS) entry which is preliminary data.</text>
</comment>
<comment type="subcellular location">
    <subcellularLocation>
        <location evidence="1 8">Cell membrane</location>
        <topology evidence="1 8">Multi-pass membrane protein</topology>
    </subcellularLocation>
</comment>
<feature type="transmembrane region" description="Helical" evidence="8">
    <location>
        <begin position="82"/>
        <end position="100"/>
    </location>
</feature>
<name>A0A5C4NJK9_9RHOB</name>
<feature type="transmembrane region" description="Helical" evidence="8">
    <location>
        <begin position="12"/>
        <end position="38"/>
    </location>
</feature>
<dbReference type="EMBL" id="VDFV01000002">
    <property type="protein sequence ID" value="TNC74140.1"/>
    <property type="molecule type" value="Genomic_DNA"/>
</dbReference>
<dbReference type="InterPro" id="IPR002781">
    <property type="entry name" value="TM_pro_TauE-like"/>
</dbReference>